<proteinExistence type="predicted"/>
<dbReference type="GeneID" id="37131844"/>
<accession>A0A318YIY2</accession>
<reference evidence="1" key="1">
    <citation type="submission" date="2016-12" db="EMBL/GenBank/DDBJ databases">
        <title>The genomes of Aspergillus section Nigri reveals drivers in fungal speciation.</title>
        <authorList>
            <consortium name="DOE Joint Genome Institute"/>
            <person name="Vesth T.C."/>
            <person name="Nybo J."/>
            <person name="Theobald S."/>
            <person name="Brandl J."/>
            <person name="Frisvad J.C."/>
            <person name="Nielsen K.F."/>
            <person name="Lyhne E.K."/>
            <person name="Kogle M.E."/>
            <person name="Kuo A."/>
            <person name="Riley R."/>
            <person name="Clum A."/>
            <person name="Nolan M."/>
            <person name="Lipzen A."/>
            <person name="Salamov A."/>
            <person name="Henrissat B."/>
            <person name="Wiebenga A."/>
            <person name="De Vries R.P."/>
            <person name="Grigoriev I.V."/>
            <person name="Mortensen U.H."/>
            <person name="Andersen M.R."/>
            <person name="Baker S.E."/>
        </authorList>
    </citation>
    <scope>NUCLEOTIDE SEQUENCE [LARGE SCALE GENOMIC DNA]</scope>
    <source>
        <strain evidence="1">CBS 115656</strain>
    </source>
</reference>
<dbReference type="RefSeq" id="XP_025479804.1">
    <property type="nucleotide sequence ID" value="XM_025629388.1"/>
</dbReference>
<evidence type="ECO:0000313" key="2">
    <source>
        <dbReference type="Proteomes" id="UP000247647"/>
    </source>
</evidence>
<gene>
    <name evidence="1" type="ORF">BO87DRAFT_56762</name>
</gene>
<evidence type="ECO:0000313" key="1">
    <source>
        <dbReference type="EMBL" id="PYH34326.1"/>
    </source>
</evidence>
<sequence length="91" mass="10861">MQLGMPKLPCSFLSHPHPCIHTQWGIFGTIPNKNLTNLRHRIILIISFALLFLREHSELYFPAHCLFYLLRWLTVFHMAPSYVRVHFFDRI</sequence>
<dbReference type="AlphaFoldDB" id="A0A318YIY2"/>
<organism evidence="1 2">
    <name type="scientific">Aspergillus neoniger (strain CBS 115656)</name>
    <dbReference type="NCBI Taxonomy" id="1448310"/>
    <lineage>
        <taxon>Eukaryota</taxon>
        <taxon>Fungi</taxon>
        <taxon>Dikarya</taxon>
        <taxon>Ascomycota</taxon>
        <taxon>Pezizomycotina</taxon>
        <taxon>Eurotiomycetes</taxon>
        <taxon>Eurotiomycetidae</taxon>
        <taxon>Eurotiales</taxon>
        <taxon>Aspergillaceae</taxon>
        <taxon>Aspergillus</taxon>
        <taxon>Aspergillus subgen. Circumdati</taxon>
    </lineage>
</organism>
<keyword evidence="2" id="KW-1185">Reference proteome</keyword>
<protein>
    <submittedName>
        <fullName evidence="1">Uncharacterized protein</fullName>
    </submittedName>
</protein>
<dbReference type="EMBL" id="KZ821460">
    <property type="protein sequence ID" value="PYH34326.1"/>
    <property type="molecule type" value="Genomic_DNA"/>
</dbReference>
<name>A0A318YIY2_ASPNB</name>
<dbReference type="Proteomes" id="UP000247647">
    <property type="component" value="Unassembled WGS sequence"/>
</dbReference>